<evidence type="ECO:0000259" key="7">
    <source>
        <dbReference type="Pfam" id="PF20684"/>
    </source>
</evidence>
<keyword evidence="4 6" id="KW-0472">Membrane</keyword>
<dbReference type="GO" id="GO:0016020">
    <property type="term" value="C:membrane"/>
    <property type="evidence" value="ECO:0007669"/>
    <property type="project" value="UniProtKB-SubCell"/>
</dbReference>
<dbReference type="PANTHER" id="PTHR33048:SF92">
    <property type="entry name" value="INTEGRAL MEMBRANE PROTEIN"/>
    <property type="match status" value="1"/>
</dbReference>
<dbReference type="EMBL" id="JAGPNK010000003">
    <property type="protein sequence ID" value="KAH7324968.1"/>
    <property type="molecule type" value="Genomic_DNA"/>
</dbReference>
<protein>
    <recommendedName>
        <fullName evidence="7">Rhodopsin domain-containing protein</fullName>
    </recommendedName>
</protein>
<dbReference type="PANTHER" id="PTHR33048">
    <property type="entry name" value="PTH11-LIKE INTEGRAL MEMBRANE PROTEIN (AFU_ORTHOLOGUE AFUA_5G11245)"/>
    <property type="match status" value="1"/>
</dbReference>
<comment type="similarity">
    <text evidence="5">Belongs to the SAT4 family.</text>
</comment>
<keyword evidence="3 6" id="KW-1133">Transmembrane helix</keyword>
<accession>A0A8K0SWI8</accession>
<evidence type="ECO:0000256" key="6">
    <source>
        <dbReference type="SAM" id="Phobius"/>
    </source>
</evidence>
<dbReference type="InterPro" id="IPR049326">
    <property type="entry name" value="Rhodopsin_dom_fungi"/>
</dbReference>
<evidence type="ECO:0000256" key="4">
    <source>
        <dbReference type="ARBA" id="ARBA00023136"/>
    </source>
</evidence>
<organism evidence="8 9">
    <name type="scientific">Stachybotrys elegans</name>
    <dbReference type="NCBI Taxonomy" id="80388"/>
    <lineage>
        <taxon>Eukaryota</taxon>
        <taxon>Fungi</taxon>
        <taxon>Dikarya</taxon>
        <taxon>Ascomycota</taxon>
        <taxon>Pezizomycotina</taxon>
        <taxon>Sordariomycetes</taxon>
        <taxon>Hypocreomycetidae</taxon>
        <taxon>Hypocreales</taxon>
        <taxon>Stachybotryaceae</taxon>
        <taxon>Stachybotrys</taxon>
    </lineage>
</organism>
<feature type="domain" description="Rhodopsin" evidence="7">
    <location>
        <begin position="12"/>
        <end position="248"/>
    </location>
</feature>
<dbReference type="InterPro" id="IPR052337">
    <property type="entry name" value="SAT4-like"/>
</dbReference>
<dbReference type="AlphaFoldDB" id="A0A8K0SWI8"/>
<gene>
    <name evidence="8" type="ORF">B0I35DRAFT_172808</name>
</gene>
<reference evidence="8" key="1">
    <citation type="journal article" date="2021" name="Nat. Commun.">
        <title>Genetic determinants of endophytism in the Arabidopsis root mycobiome.</title>
        <authorList>
            <person name="Mesny F."/>
            <person name="Miyauchi S."/>
            <person name="Thiergart T."/>
            <person name="Pickel B."/>
            <person name="Atanasova L."/>
            <person name="Karlsson M."/>
            <person name="Huettel B."/>
            <person name="Barry K.W."/>
            <person name="Haridas S."/>
            <person name="Chen C."/>
            <person name="Bauer D."/>
            <person name="Andreopoulos W."/>
            <person name="Pangilinan J."/>
            <person name="LaButti K."/>
            <person name="Riley R."/>
            <person name="Lipzen A."/>
            <person name="Clum A."/>
            <person name="Drula E."/>
            <person name="Henrissat B."/>
            <person name="Kohler A."/>
            <person name="Grigoriev I.V."/>
            <person name="Martin F.M."/>
            <person name="Hacquard S."/>
        </authorList>
    </citation>
    <scope>NUCLEOTIDE SEQUENCE</scope>
    <source>
        <strain evidence="8">MPI-CAGE-CH-0235</strain>
    </source>
</reference>
<feature type="transmembrane region" description="Helical" evidence="6">
    <location>
        <begin position="80"/>
        <end position="100"/>
    </location>
</feature>
<evidence type="ECO:0000256" key="3">
    <source>
        <dbReference type="ARBA" id="ARBA00022989"/>
    </source>
</evidence>
<evidence type="ECO:0000313" key="9">
    <source>
        <dbReference type="Proteomes" id="UP000813444"/>
    </source>
</evidence>
<feature type="transmembrane region" description="Helical" evidence="6">
    <location>
        <begin position="161"/>
        <end position="179"/>
    </location>
</feature>
<feature type="transmembrane region" description="Helical" evidence="6">
    <location>
        <begin position="191"/>
        <end position="216"/>
    </location>
</feature>
<evidence type="ECO:0000313" key="8">
    <source>
        <dbReference type="EMBL" id="KAH7324968.1"/>
    </source>
</evidence>
<feature type="transmembrane region" description="Helical" evidence="6">
    <location>
        <begin position="222"/>
        <end position="242"/>
    </location>
</feature>
<dbReference type="Proteomes" id="UP000813444">
    <property type="component" value="Unassembled WGS sequence"/>
</dbReference>
<dbReference type="OrthoDB" id="444631at2759"/>
<comment type="caution">
    <text evidence="8">The sequence shown here is derived from an EMBL/GenBank/DDBJ whole genome shotgun (WGS) entry which is preliminary data.</text>
</comment>
<name>A0A8K0SWI8_9HYPO</name>
<dbReference type="Pfam" id="PF20684">
    <property type="entry name" value="Fung_rhodopsin"/>
    <property type="match status" value="1"/>
</dbReference>
<comment type="subcellular location">
    <subcellularLocation>
        <location evidence="1">Membrane</location>
        <topology evidence="1">Multi-pass membrane protein</topology>
    </subcellularLocation>
</comment>
<keyword evidence="2 6" id="KW-0812">Transmembrane</keyword>
<evidence type="ECO:0000256" key="1">
    <source>
        <dbReference type="ARBA" id="ARBA00004141"/>
    </source>
</evidence>
<evidence type="ECO:0000256" key="2">
    <source>
        <dbReference type="ARBA" id="ARBA00022692"/>
    </source>
</evidence>
<sequence length="324" mass="35949">MLLSLALLLTILRLFLRLVLQRTRLTLSDWLLVASCLDGIALFTTDTLAYRLGGMADDWDPNQPVDEQIALMKVSFAGNYFYDTGIYLPKLALLALYYRLVPPTMPTLRKVLYAVTGIVACFAITTIFVDTFWCGANVSVNWDLDGTCSSFTSMDITRIDWSMNIVSDILIFSLPFPLLRGLQISKRYRVGLLAIFSSGIITLAANISRFVTIQAIHSWTNVYVLSMTELVAAIIVVCLPALKSLVRRGVEVRSSAKRSGDNTVGSHTKLSSGRDHLQTGIRIAGFSIPEGSESEVELNAVQRPGVIYKSQRVSVTYYRREDTG</sequence>
<proteinExistence type="inferred from homology"/>
<evidence type="ECO:0000256" key="5">
    <source>
        <dbReference type="ARBA" id="ARBA00038359"/>
    </source>
</evidence>
<keyword evidence="9" id="KW-1185">Reference proteome</keyword>
<feature type="transmembrane region" description="Helical" evidence="6">
    <location>
        <begin position="112"/>
        <end position="133"/>
    </location>
</feature>